<accession>A0A4Q7LFR5</accession>
<dbReference type="CDD" id="cd03326">
    <property type="entry name" value="MR_like_1"/>
    <property type="match status" value="1"/>
</dbReference>
<feature type="site" description="Transition state stabilizer" evidence="4">
    <location>
        <position position="53"/>
    </location>
</feature>
<dbReference type="SMART" id="SM00922">
    <property type="entry name" value="MR_MLE"/>
    <property type="match status" value="1"/>
</dbReference>
<feature type="binding site" evidence="3">
    <location>
        <position position="265"/>
    </location>
    <ligand>
        <name>Mg(2+)</name>
        <dbReference type="ChEBI" id="CHEBI:18420"/>
    </ligand>
</feature>
<dbReference type="SUPFAM" id="SSF51604">
    <property type="entry name" value="Enolase C-terminal domain-like"/>
    <property type="match status" value="1"/>
</dbReference>
<feature type="binding site" evidence="2">
    <location>
        <position position="182"/>
    </location>
    <ligand>
        <name>substrate</name>
    </ligand>
</feature>
<evidence type="ECO:0000259" key="5">
    <source>
        <dbReference type="SMART" id="SM00922"/>
    </source>
</evidence>
<feature type="binding site" evidence="2">
    <location>
        <position position="322"/>
    </location>
    <ligand>
        <name>substrate</name>
    </ligand>
</feature>
<reference evidence="6 7" key="1">
    <citation type="submission" date="2019-02" db="EMBL/GenBank/DDBJ databases">
        <title>Genomic Encyclopedia of Type Strains, Phase IV (KMG-IV): sequencing the most valuable type-strain genomes for metagenomic binning, comparative biology and taxonomic classification.</title>
        <authorList>
            <person name="Goeker M."/>
        </authorList>
    </citation>
    <scope>NUCLEOTIDE SEQUENCE [LARGE SCALE GENOMIC DNA]</scope>
    <source>
        <strain evidence="6 7">DSM 10617</strain>
    </source>
</reference>
<feature type="binding site" evidence="2">
    <location>
        <position position="53"/>
    </location>
    <ligand>
        <name>substrate</name>
    </ligand>
</feature>
<protein>
    <submittedName>
        <fullName evidence="6">L-alanine-DL-glutamate epimerase-like enolase superfamily enzyme</fullName>
    </submittedName>
</protein>
<feature type="binding site" evidence="2">
    <location>
        <position position="100"/>
    </location>
    <ligand>
        <name>substrate</name>
    </ligand>
</feature>
<dbReference type="RefSeq" id="WP_130482808.1">
    <property type="nucleotide sequence ID" value="NZ_SGWV01000010.1"/>
</dbReference>
<dbReference type="SFLD" id="SFLDF00118">
    <property type="entry name" value="D-tartrate_dehydratase"/>
    <property type="match status" value="1"/>
</dbReference>
<dbReference type="GO" id="GO:0047808">
    <property type="term" value="F:D(-)-tartrate dehydratase activity"/>
    <property type="evidence" value="ECO:0007669"/>
    <property type="project" value="InterPro"/>
</dbReference>
<feature type="active site" description="Proton donor/acceptor" evidence="1">
    <location>
        <position position="322"/>
    </location>
</feature>
<evidence type="ECO:0000256" key="1">
    <source>
        <dbReference type="PIRSR" id="PIRSR634611-1"/>
    </source>
</evidence>
<comment type="cofactor">
    <cofactor evidence="3">
        <name>Mg(2+)</name>
        <dbReference type="ChEBI" id="CHEBI:18420"/>
    </cofactor>
    <text evidence="3">Binds 1 Mg(2+) ion per subunit.</text>
</comment>
<keyword evidence="3" id="KW-0479">Metal-binding</keyword>
<dbReference type="InterPro" id="IPR029065">
    <property type="entry name" value="Enolase_C-like"/>
</dbReference>
<dbReference type="SUPFAM" id="SSF54826">
    <property type="entry name" value="Enolase N-terminal domain-like"/>
    <property type="match status" value="1"/>
</dbReference>
<name>A0A4Q7LFR5_9BURK</name>
<sequence length="389" mass="43113">MKIVEIRESTRPISSNIRNAYIDFSKMTLSLVAVVTDVIVDGKPVIGYGFNSNGRYGQGALMRERFIPRVLEAEPDSLRDTQRDNLDPHKIWATMMTNEKPGGHGERSVAVGTIDMAVWDAVAKIERKPLSRLLAERYGQGKPANPKVFVYAAGGYYWPGQGLEGLTREMQSYLDRGYSVVKKKIGGASLSEDCKRIEAVLKLLQPGQRLAVDANGRFDLKTAIEYAKALKDYNLFWYEEAGDPLDYQLQAELSPHYDGAMATGENLFSMQDARNLIRHGGMRPDRDWLQFDCALSYGLVEYLRTLEMIQAHGWSPSRCIPHGGHQMSLAIAAGLGLGGNESYPDLFQPYGGFPDGVRVENGHVTLPDLPGIGFEGKADLYAEMRALAS</sequence>
<comment type="caution">
    <text evidence="6">The sequence shown here is derived from an EMBL/GenBank/DDBJ whole genome shotgun (WGS) entry which is preliminary data.</text>
</comment>
<dbReference type="Proteomes" id="UP000293433">
    <property type="component" value="Unassembled WGS sequence"/>
</dbReference>
<feature type="binding site" evidence="2">
    <location>
        <position position="239"/>
    </location>
    <ligand>
        <name>substrate</name>
    </ligand>
</feature>
<dbReference type="InterPro" id="IPR036849">
    <property type="entry name" value="Enolase-like_C_sf"/>
</dbReference>
<dbReference type="EMBL" id="SGWV01000010">
    <property type="protein sequence ID" value="RZS53365.1"/>
    <property type="molecule type" value="Genomic_DNA"/>
</dbReference>
<dbReference type="AlphaFoldDB" id="A0A4Q7LFR5"/>
<dbReference type="PANTHER" id="PTHR48080">
    <property type="entry name" value="D-GALACTONATE DEHYDRATASE-RELATED"/>
    <property type="match status" value="1"/>
</dbReference>
<proteinExistence type="predicted"/>
<feature type="site" description="Transition state stabilizer" evidence="4">
    <location>
        <position position="182"/>
    </location>
</feature>
<dbReference type="InterPro" id="IPR013342">
    <property type="entry name" value="Mandelate_racemase_C"/>
</dbReference>
<gene>
    <name evidence="6" type="ORF">EV685_2993</name>
</gene>
<dbReference type="PANTHER" id="PTHR48080:SF5">
    <property type="entry name" value="D(-)-TARTRATE DEHYDRATASE"/>
    <property type="match status" value="1"/>
</dbReference>
<dbReference type="Gene3D" id="3.30.390.10">
    <property type="entry name" value="Enolase-like, N-terminal domain"/>
    <property type="match status" value="1"/>
</dbReference>
<feature type="domain" description="Mandelate racemase/muconate lactonizing enzyme C-terminal" evidence="5">
    <location>
        <begin position="163"/>
        <end position="260"/>
    </location>
</feature>
<feature type="binding site" evidence="2">
    <location>
        <position position="156"/>
    </location>
    <ligand>
        <name>substrate</name>
    </ligand>
</feature>
<evidence type="ECO:0000313" key="7">
    <source>
        <dbReference type="Proteomes" id="UP000293433"/>
    </source>
</evidence>
<feature type="active site" description="acceptor" evidence="1">
    <location>
        <position position="184"/>
    </location>
</feature>
<evidence type="ECO:0000256" key="4">
    <source>
        <dbReference type="PIRSR" id="PIRSR634611-4"/>
    </source>
</evidence>
<dbReference type="SFLD" id="SFLDS00001">
    <property type="entry name" value="Enolase"/>
    <property type="match status" value="1"/>
</dbReference>
<dbReference type="OrthoDB" id="9802699at2"/>
<keyword evidence="7" id="KW-1185">Reference proteome</keyword>
<dbReference type="GO" id="GO:0046872">
    <property type="term" value="F:metal ion binding"/>
    <property type="evidence" value="ECO:0007669"/>
    <property type="project" value="UniProtKB-KW"/>
</dbReference>
<evidence type="ECO:0000256" key="2">
    <source>
        <dbReference type="PIRSR" id="PIRSR634611-2"/>
    </source>
</evidence>
<feature type="site" description="Transition state stabilizer" evidence="4">
    <location>
        <position position="341"/>
    </location>
</feature>
<dbReference type="InterPro" id="IPR034593">
    <property type="entry name" value="DgoD-like"/>
</dbReference>
<dbReference type="Pfam" id="PF13378">
    <property type="entry name" value="MR_MLE_C"/>
    <property type="match status" value="1"/>
</dbReference>
<keyword evidence="3" id="KW-0460">Magnesium</keyword>
<dbReference type="InterPro" id="IPR029017">
    <property type="entry name" value="Enolase-like_N"/>
</dbReference>
<feature type="binding site" evidence="2">
    <location>
        <position position="265"/>
    </location>
    <ligand>
        <name>substrate</name>
    </ligand>
</feature>
<feature type="site" description="Increases basicity of active site His" evidence="4">
    <location>
        <position position="292"/>
    </location>
</feature>
<dbReference type="Gene3D" id="3.20.20.120">
    <property type="entry name" value="Enolase-like C-terminal domain"/>
    <property type="match status" value="1"/>
</dbReference>
<feature type="binding site" evidence="2">
    <location>
        <position position="19"/>
    </location>
    <ligand>
        <name>substrate</name>
    </ligand>
</feature>
<feature type="binding site" evidence="3">
    <location>
        <position position="239"/>
    </location>
    <ligand>
        <name>Mg(2+)</name>
        <dbReference type="ChEBI" id="CHEBI:18420"/>
    </ligand>
</feature>
<feature type="binding site" evidence="3">
    <location>
        <position position="213"/>
    </location>
    <ligand>
        <name>Mg(2+)</name>
        <dbReference type="ChEBI" id="CHEBI:18420"/>
    </ligand>
</feature>
<evidence type="ECO:0000313" key="6">
    <source>
        <dbReference type="EMBL" id="RZS53365.1"/>
    </source>
</evidence>
<evidence type="ECO:0000256" key="3">
    <source>
        <dbReference type="PIRSR" id="PIRSR634611-3"/>
    </source>
</evidence>
<dbReference type="SFLD" id="SFLDG00179">
    <property type="entry name" value="mandelate_racemase"/>
    <property type="match status" value="1"/>
</dbReference>
<dbReference type="InterPro" id="IPR034611">
    <property type="entry name" value="D-tartrate_dehydratase"/>
</dbReference>
<organism evidence="6 7">
    <name type="scientific">Sphaerotilus mobilis</name>
    <dbReference type="NCBI Taxonomy" id="47994"/>
    <lineage>
        <taxon>Bacteria</taxon>
        <taxon>Pseudomonadati</taxon>
        <taxon>Pseudomonadota</taxon>
        <taxon>Betaproteobacteria</taxon>
        <taxon>Burkholderiales</taxon>
        <taxon>Sphaerotilaceae</taxon>
        <taxon>Sphaerotilus</taxon>
    </lineage>
</organism>